<dbReference type="AlphaFoldDB" id="A0A6N2XBF8"/>
<evidence type="ECO:0000256" key="5">
    <source>
        <dbReference type="ARBA" id="ARBA00023163"/>
    </source>
</evidence>
<dbReference type="PANTHER" id="PTHR11078:SF3">
    <property type="entry name" value="ANTITERMINATION NUSB DOMAIN-CONTAINING PROTEIN"/>
    <property type="match status" value="1"/>
</dbReference>
<evidence type="ECO:0000256" key="7">
    <source>
        <dbReference type="SAM" id="MobiDB-lite"/>
    </source>
</evidence>
<dbReference type="Pfam" id="PF01029">
    <property type="entry name" value="NusB"/>
    <property type="match status" value="1"/>
</dbReference>
<evidence type="ECO:0000256" key="1">
    <source>
        <dbReference type="ARBA" id="ARBA00005952"/>
    </source>
</evidence>
<dbReference type="InterPro" id="IPR011605">
    <property type="entry name" value="NusB_fam"/>
</dbReference>
<keyword evidence="5 6" id="KW-0804">Transcription</keyword>
<comment type="function">
    <text evidence="6">Involved in transcription antitermination. Required for transcription of ribosomal RNA (rRNA) genes. Binds specifically to the boxA antiterminator sequence of the ribosomal RNA (rrn) operons.</text>
</comment>
<comment type="similarity">
    <text evidence="1 6">Belongs to the NusB family.</text>
</comment>
<feature type="compositionally biased region" description="Polar residues" evidence="7">
    <location>
        <begin position="164"/>
        <end position="180"/>
    </location>
</feature>
<name>A0A6N2XBF8_9FIRM</name>
<keyword evidence="3 6" id="KW-0694">RNA-binding</keyword>
<feature type="compositionally biased region" description="Basic and acidic residues" evidence="7">
    <location>
        <begin position="147"/>
        <end position="163"/>
    </location>
</feature>
<dbReference type="InterPro" id="IPR006027">
    <property type="entry name" value="NusB_RsmB_TIM44"/>
</dbReference>
<dbReference type="PANTHER" id="PTHR11078">
    <property type="entry name" value="N UTILIZATION SUBSTANCE PROTEIN B-RELATED"/>
    <property type="match status" value="1"/>
</dbReference>
<feature type="region of interest" description="Disordered" evidence="7">
    <location>
        <begin position="146"/>
        <end position="214"/>
    </location>
</feature>
<dbReference type="GO" id="GO:0031564">
    <property type="term" value="P:transcription antitermination"/>
    <property type="evidence" value="ECO:0007669"/>
    <property type="project" value="UniProtKB-KW"/>
</dbReference>
<dbReference type="GO" id="GO:0005829">
    <property type="term" value="C:cytosol"/>
    <property type="evidence" value="ECO:0007669"/>
    <property type="project" value="TreeGrafter"/>
</dbReference>
<feature type="domain" description="NusB/RsmB/TIM44" evidence="8">
    <location>
        <begin position="28"/>
        <end position="135"/>
    </location>
</feature>
<dbReference type="SUPFAM" id="SSF48013">
    <property type="entry name" value="NusB-like"/>
    <property type="match status" value="1"/>
</dbReference>
<dbReference type="GO" id="GO:0003723">
    <property type="term" value="F:RNA binding"/>
    <property type="evidence" value="ECO:0007669"/>
    <property type="project" value="UniProtKB-UniRule"/>
</dbReference>
<dbReference type="InterPro" id="IPR035926">
    <property type="entry name" value="NusB-like_sf"/>
</dbReference>
<gene>
    <name evidence="6" type="primary">nusB</name>
    <name evidence="9" type="ORF">CBLFYP116_04694</name>
</gene>
<sequence length="214" mass="23837">MLFSADFYPTQEEAIAQLGQYFQSPEEDDVDESGILQVLHKVELKEADSEYLQARTANIMEKIPEIDEKLNQAAAGWKTKRMGKVELTILRLALYEMLHDDAIPEKVSINEAVELAKKFGGNDSPSFVNGILAKFVVKGARAAAEAKAPEENKVCGETQEPRETQASQEPQEIQASQEIRASQEPQETPVPQEPQEIQASQEPQEIPENKESEA</sequence>
<dbReference type="EMBL" id="CACRTF010000017">
    <property type="protein sequence ID" value="VYT51257.1"/>
    <property type="molecule type" value="Genomic_DNA"/>
</dbReference>
<dbReference type="NCBIfam" id="TIGR01951">
    <property type="entry name" value="nusB"/>
    <property type="match status" value="1"/>
</dbReference>
<evidence type="ECO:0000256" key="6">
    <source>
        <dbReference type="HAMAP-Rule" id="MF_00073"/>
    </source>
</evidence>
<dbReference type="Gene3D" id="1.10.940.10">
    <property type="entry name" value="NusB-like"/>
    <property type="match status" value="1"/>
</dbReference>
<evidence type="ECO:0000256" key="3">
    <source>
        <dbReference type="ARBA" id="ARBA00022884"/>
    </source>
</evidence>
<evidence type="ECO:0000256" key="4">
    <source>
        <dbReference type="ARBA" id="ARBA00023015"/>
    </source>
</evidence>
<reference evidence="9" key="1">
    <citation type="submission" date="2019-11" db="EMBL/GenBank/DDBJ databases">
        <authorList>
            <person name="Feng L."/>
        </authorList>
    </citation>
    <scope>NUCLEOTIDE SEQUENCE</scope>
    <source>
        <strain evidence="9">CbolteaeLFYP116</strain>
    </source>
</reference>
<protein>
    <recommendedName>
        <fullName evidence="6">Transcription antitermination protein NusB</fullName>
    </recommendedName>
    <alternativeName>
        <fullName evidence="6">Antitermination factor NusB</fullName>
    </alternativeName>
</protein>
<feature type="compositionally biased region" description="Low complexity" evidence="7">
    <location>
        <begin position="183"/>
        <end position="196"/>
    </location>
</feature>
<proteinExistence type="inferred from homology"/>
<evidence type="ECO:0000259" key="8">
    <source>
        <dbReference type="Pfam" id="PF01029"/>
    </source>
</evidence>
<evidence type="ECO:0000256" key="2">
    <source>
        <dbReference type="ARBA" id="ARBA00022814"/>
    </source>
</evidence>
<evidence type="ECO:0000313" key="9">
    <source>
        <dbReference type="EMBL" id="VYT51257.1"/>
    </source>
</evidence>
<dbReference type="GO" id="GO:0006353">
    <property type="term" value="P:DNA-templated transcription termination"/>
    <property type="evidence" value="ECO:0007669"/>
    <property type="project" value="UniProtKB-UniRule"/>
</dbReference>
<keyword evidence="2 6" id="KW-0889">Transcription antitermination</keyword>
<keyword evidence="4 6" id="KW-0805">Transcription regulation</keyword>
<dbReference type="HAMAP" id="MF_00073">
    <property type="entry name" value="NusB"/>
    <property type="match status" value="1"/>
</dbReference>
<accession>A0A6N2XBF8</accession>
<organism evidence="9">
    <name type="scientific">Enterocloster bolteae</name>
    <dbReference type="NCBI Taxonomy" id="208479"/>
    <lineage>
        <taxon>Bacteria</taxon>
        <taxon>Bacillati</taxon>
        <taxon>Bacillota</taxon>
        <taxon>Clostridia</taxon>
        <taxon>Lachnospirales</taxon>
        <taxon>Lachnospiraceae</taxon>
        <taxon>Enterocloster</taxon>
    </lineage>
</organism>